<gene>
    <name evidence="1" type="ORF">KK083_21650</name>
</gene>
<name>A0AAP2GPW2_9BACT</name>
<evidence type="ECO:0000313" key="2">
    <source>
        <dbReference type="Proteomes" id="UP001319200"/>
    </source>
</evidence>
<evidence type="ECO:0000313" key="1">
    <source>
        <dbReference type="EMBL" id="MBT1699518.1"/>
    </source>
</evidence>
<comment type="caution">
    <text evidence="1">The sequence shown here is derived from an EMBL/GenBank/DDBJ whole genome shotgun (WGS) entry which is preliminary data.</text>
</comment>
<protein>
    <submittedName>
        <fullName evidence="1">DUF2490 domain-containing protein</fullName>
    </submittedName>
</protein>
<dbReference type="Proteomes" id="UP001319200">
    <property type="component" value="Unassembled WGS sequence"/>
</dbReference>
<sequence>MDYPFANQYLFEMEASYQRLLTNDSTWRSINFTPTLEYQFFNNVDLIFSVPLAYTAQTEDYDSFEARLSFEGRIHLTQNKRVNTRLVLKGEKRYFLNVDEDAWENSTRARVKAEATISINAPDLYRDKLWYAIVDYEEFFVTDQELNERYSNKRRARLGAGYRLDYRNRFELIFTLQSSRNKIHDDFTSTDNVVQLRYKMFFNPSRPASIQDQTQ</sequence>
<dbReference type="Pfam" id="PF10677">
    <property type="entry name" value="DUF2490"/>
    <property type="match status" value="1"/>
</dbReference>
<accession>A0AAP2GPW2</accession>
<proteinExistence type="predicted"/>
<reference evidence="1 2" key="1">
    <citation type="submission" date="2021-05" db="EMBL/GenBank/DDBJ databases">
        <title>A Polyphasic approach of four new species of the genus Ohtaekwangia: Ohtaekwangia histidinii sp. nov., Ohtaekwangia cretensis sp. nov., Ohtaekwangia indiensis sp. nov., Ohtaekwangia reichenbachii sp. nov. from diverse environment.</title>
        <authorList>
            <person name="Octaviana S."/>
        </authorList>
    </citation>
    <scope>NUCLEOTIDE SEQUENCE [LARGE SCALE GENOMIC DNA]</scope>
    <source>
        <strain evidence="1 2">PWU4</strain>
    </source>
</reference>
<organism evidence="1 2">
    <name type="scientific">Chryseosolibacter histidini</name>
    <dbReference type="NCBI Taxonomy" id="2782349"/>
    <lineage>
        <taxon>Bacteria</taxon>
        <taxon>Pseudomonadati</taxon>
        <taxon>Bacteroidota</taxon>
        <taxon>Cytophagia</taxon>
        <taxon>Cytophagales</taxon>
        <taxon>Chryseotaleaceae</taxon>
        <taxon>Chryseosolibacter</taxon>
    </lineage>
</organism>
<dbReference type="InterPro" id="IPR019619">
    <property type="entry name" value="DUF2490"/>
</dbReference>
<dbReference type="EMBL" id="JAHESF010000026">
    <property type="protein sequence ID" value="MBT1699518.1"/>
    <property type="molecule type" value="Genomic_DNA"/>
</dbReference>
<keyword evidence="2" id="KW-1185">Reference proteome</keyword>
<dbReference type="AlphaFoldDB" id="A0AAP2GPW2"/>